<sequence length="62" mass="7194">MQAETASSRQRPREDWRYARPTLDIRLQRHHQGAYLRENVEICTAAPRYTLPVASSGRISPE</sequence>
<dbReference type="EMBL" id="JADIMI010000009">
    <property type="protein sequence ID" value="MBO8451418.1"/>
    <property type="molecule type" value="Genomic_DNA"/>
</dbReference>
<evidence type="ECO:0000313" key="1">
    <source>
        <dbReference type="EMBL" id="MBO8451418.1"/>
    </source>
</evidence>
<protein>
    <submittedName>
        <fullName evidence="1">Uncharacterized protein</fullName>
    </submittedName>
</protein>
<evidence type="ECO:0000313" key="2">
    <source>
        <dbReference type="Proteomes" id="UP000823661"/>
    </source>
</evidence>
<accession>A0A9D9EQV0</accession>
<dbReference type="AlphaFoldDB" id="A0A9D9EQV0"/>
<gene>
    <name evidence="1" type="ORF">IAC06_00850</name>
</gene>
<name>A0A9D9EQV0_9BACT</name>
<organism evidence="1 2">
    <name type="scientific">Candidatus Cryptobacteroides intestinavium</name>
    <dbReference type="NCBI Taxonomy" id="2840766"/>
    <lineage>
        <taxon>Bacteria</taxon>
        <taxon>Pseudomonadati</taxon>
        <taxon>Bacteroidota</taxon>
        <taxon>Bacteroidia</taxon>
        <taxon>Bacteroidales</taxon>
        <taxon>Candidatus Cryptobacteroides</taxon>
    </lineage>
</organism>
<reference evidence="1" key="2">
    <citation type="journal article" date="2021" name="PeerJ">
        <title>Extensive microbial diversity within the chicken gut microbiome revealed by metagenomics and culture.</title>
        <authorList>
            <person name="Gilroy R."/>
            <person name="Ravi A."/>
            <person name="Getino M."/>
            <person name="Pursley I."/>
            <person name="Horton D.L."/>
            <person name="Alikhan N.F."/>
            <person name="Baker D."/>
            <person name="Gharbi K."/>
            <person name="Hall N."/>
            <person name="Watson M."/>
            <person name="Adriaenssens E.M."/>
            <person name="Foster-Nyarko E."/>
            <person name="Jarju S."/>
            <person name="Secka A."/>
            <person name="Antonio M."/>
            <person name="Oren A."/>
            <person name="Chaudhuri R.R."/>
            <person name="La Ragione R."/>
            <person name="Hildebrand F."/>
            <person name="Pallen M.J."/>
        </authorList>
    </citation>
    <scope>NUCLEOTIDE SEQUENCE</scope>
    <source>
        <strain evidence="1">B1-20833</strain>
    </source>
</reference>
<reference evidence="1" key="1">
    <citation type="submission" date="2020-10" db="EMBL/GenBank/DDBJ databases">
        <authorList>
            <person name="Gilroy R."/>
        </authorList>
    </citation>
    <scope>NUCLEOTIDE SEQUENCE</scope>
    <source>
        <strain evidence="1">B1-20833</strain>
    </source>
</reference>
<comment type="caution">
    <text evidence="1">The sequence shown here is derived from an EMBL/GenBank/DDBJ whole genome shotgun (WGS) entry which is preliminary data.</text>
</comment>
<dbReference type="Proteomes" id="UP000823661">
    <property type="component" value="Unassembled WGS sequence"/>
</dbReference>
<proteinExistence type="predicted"/>